<evidence type="ECO:0000313" key="2">
    <source>
        <dbReference type="Proteomes" id="UP001163036"/>
    </source>
</evidence>
<proteinExistence type="predicted"/>
<dbReference type="AlphaFoldDB" id="A0AA46UI65"/>
<name>A0AA46UI65_VIBPH</name>
<dbReference type="RefSeq" id="WP_045403688.1">
    <property type="nucleotide sequence ID" value="NZ_CP097355.1"/>
</dbReference>
<sequence>MNLNYYQANTDELTNDWDITLENPLLVMVDIESVDIPSLEDFIILPVGSYLYKVTKLIRRVDEISPNVYKTTDINVVVQPALID</sequence>
<accession>A0AA46UI65</accession>
<evidence type="ECO:0000313" key="1">
    <source>
        <dbReference type="EMBL" id="UYV25983.1"/>
    </source>
</evidence>
<protein>
    <submittedName>
        <fullName evidence="1">Uncharacterized protein</fullName>
    </submittedName>
</protein>
<organism evidence="1 2">
    <name type="scientific">Vibrio parahaemolyticus</name>
    <dbReference type="NCBI Taxonomy" id="670"/>
    <lineage>
        <taxon>Bacteria</taxon>
        <taxon>Pseudomonadati</taxon>
        <taxon>Pseudomonadota</taxon>
        <taxon>Gammaproteobacteria</taxon>
        <taxon>Vibrionales</taxon>
        <taxon>Vibrionaceae</taxon>
        <taxon>Vibrio</taxon>
    </lineage>
</organism>
<gene>
    <name evidence="1" type="ORF">M5598_13275</name>
</gene>
<reference evidence="1" key="1">
    <citation type="submission" date="2022-05" db="EMBL/GenBank/DDBJ databases">
        <title>Megaplasmid of Vibrio parahaemolyticus.</title>
        <authorList>
            <person name="Strauch E."/>
            <person name="Borowiak M."/>
        </authorList>
    </citation>
    <scope>NUCLEOTIDE SEQUENCE</scope>
    <source>
        <strain evidence="1">16-VB00198</strain>
    </source>
</reference>
<dbReference type="Proteomes" id="UP001163036">
    <property type="component" value="Chromosome 1"/>
</dbReference>
<dbReference type="EMBL" id="CP097355">
    <property type="protein sequence ID" value="UYV25983.1"/>
    <property type="molecule type" value="Genomic_DNA"/>
</dbReference>